<dbReference type="AlphaFoldDB" id="A0A5C1QK29"/>
<dbReference type="RefSeq" id="WP_149485619.1">
    <property type="nucleotide sequence ID" value="NZ_CP036150.1"/>
</dbReference>
<evidence type="ECO:0008006" key="4">
    <source>
        <dbReference type="Google" id="ProtNLM"/>
    </source>
</evidence>
<dbReference type="EMBL" id="CP036150">
    <property type="protein sequence ID" value="QEN07539.1"/>
    <property type="molecule type" value="Genomic_DNA"/>
</dbReference>
<keyword evidence="3" id="KW-1185">Reference proteome</keyword>
<accession>A0A5C1QK29</accession>
<feature type="signal peptide" evidence="1">
    <location>
        <begin position="1"/>
        <end position="21"/>
    </location>
</feature>
<dbReference type="KEGG" id="ock:EXM22_05875"/>
<dbReference type="PROSITE" id="PS51257">
    <property type="entry name" value="PROKAR_LIPOPROTEIN"/>
    <property type="match status" value="1"/>
</dbReference>
<keyword evidence="1" id="KW-0732">Signal</keyword>
<dbReference type="Proteomes" id="UP000324209">
    <property type="component" value="Chromosome"/>
</dbReference>
<sequence>MKKITPVYWMMILIFAFFSCKTVEPVAEEQTVQVEPAEEDIKSVEEPLVAEKTVEEEVIVNNETGFAVSAALYEQTFNEMKELIENLNEIISDENYDKWKLFLSDNYIQTYNDKEKLKQISEQSEILADNNIVLGTLKDYFEWVVVPSRSKAVLDDIVFMDDNHITAYTLFREKRTILYELENVDGKWLISVW</sequence>
<evidence type="ECO:0000256" key="1">
    <source>
        <dbReference type="SAM" id="SignalP"/>
    </source>
</evidence>
<dbReference type="OrthoDB" id="359246at2"/>
<organism evidence="2 3">
    <name type="scientific">Oceanispirochaeta crateris</name>
    <dbReference type="NCBI Taxonomy" id="2518645"/>
    <lineage>
        <taxon>Bacteria</taxon>
        <taxon>Pseudomonadati</taxon>
        <taxon>Spirochaetota</taxon>
        <taxon>Spirochaetia</taxon>
        <taxon>Spirochaetales</taxon>
        <taxon>Spirochaetaceae</taxon>
        <taxon>Oceanispirochaeta</taxon>
    </lineage>
</organism>
<evidence type="ECO:0000313" key="3">
    <source>
        <dbReference type="Proteomes" id="UP000324209"/>
    </source>
</evidence>
<feature type="chain" id="PRO_5022996392" description="DUF4878 domain-containing protein" evidence="1">
    <location>
        <begin position="22"/>
        <end position="193"/>
    </location>
</feature>
<name>A0A5C1QK29_9SPIO</name>
<proteinExistence type="predicted"/>
<evidence type="ECO:0000313" key="2">
    <source>
        <dbReference type="EMBL" id="QEN07539.1"/>
    </source>
</evidence>
<reference evidence="2 3" key="1">
    <citation type="submission" date="2019-02" db="EMBL/GenBank/DDBJ databases">
        <title>Complete Genome Sequence and Methylome Analysis of free living Spirochaetas.</title>
        <authorList>
            <person name="Fomenkov A."/>
            <person name="Dubinina G."/>
            <person name="Leshcheva N."/>
            <person name="Mikheeva N."/>
            <person name="Grabovich M."/>
            <person name="Vincze T."/>
            <person name="Roberts R.J."/>
        </authorList>
    </citation>
    <scope>NUCLEOTIDE SEQUENCE [LARGE SCALE GENOMIC DNA]</scope>
    <source>
        <strain evidence="2 3">K2</strain>
    </source>
</reference>
<gene>
    <name evidence="2" type="ORF">EXM22_05875</name>
</gene>
<protein>
    <recommendedName>
        <fullName evidence="4">DUF4878 domain-containing protein</fullName>
    </recommendedName>
</protein>